<accession>A0AAV7AH09</accession>
<feature type="transmembrane region" description="Helical" evidence="5">
    <location>
        <begin position="72"/>
        <end position="92"/>
    </location>
</feature>
<feature type="transmembrane region" description="Helical" evidence="5">
    <location>
        <begin position="147"/>
        <end position="167"/>
    </location>
</feature>
<dbReference type="PANTHER" id="PTHR37680:SF1">
    <property type="entry name" value="C130050O18RIK PROTEIN"/>
    <property type="match status" value="1"/>
</dbReference>
<feature type="transmembrane region" description="Helical" evidence="5">
    <location>
        <begin position="112"/>
        <end position="135"/>
    </location>
</feature>
<dbReference type="AlphaFoldDB" id="A0AAV7AH09"/>
<evidence type="ECO:0000259" key="6">
    <source>
        <dbReference type="PROSITE" id="PS50262"/>
    </source>
</evidence>
<keyword evidence="4 5" id="KW-0472">Membrane</keyword>
<comment type="subcellular location">
    <subcellularLocation>
        <location evidence="1">Membrane</location>
    </subcellularLocation>
</comment>
<sequence>MGFTNMTELFYPSQTLGGPNIDIEEIITSQNIISRFMHSYLGILVPLGLLAGVFCIAILFRNKIKYQALDNLDFYLLALVTTDITVILYSFTSKTRPGYLEISNLSCGVLSSFFNVSYYFTQYLLILMFLLLLITDDSTTSQSRLRCVLLTLTLSIILSIVNVSLLGTHDILHNITYCQLDPLNAKPGYDIMKFTAGFGFPSLVLLIFTILIAIQARKMEISGKLQTHTVTLCHIAVMFICRLFYNIMLIRRAGLKVYGFYLSPREELVLNISELVVFSGSCIRLLFTLVLHKPCREGLKKSVRFLINMCSKKETSNSVI</sequence>
<organism evidence="7 8">
    <name type="scientific">Engystomops pustulosus</name>
    <name type="common">Tungara frog</name>
    <name type="synonym">Physalaemus pustulosus</name>
    <dbReference type="NCBI Taxonomy" id="76066"/>
    <lineage>
        <taxon>Eukaryota</taxon>
        <taxon>Metazoa</taxon>
        <taxon>Chordata</taxon>
        <taxon>Craniata</taxon>
        <taxon>Vertebrata</taxon>
        <taxon>Euteleostomi</taxon>
        <taxon>Amphibia</taxon>
        <taxon>Batrachia</taxon>
        <taxon>Anura</taxon>
        <taxon>Neobatrachia</taxon>
        <taxon>Hyloidea</taxon>
        <taxon>Leptodactylidae</taxon>
        <taxon>Leiuperinae</taxon>
        <taxon>Engystomops</taxon>
    </lineage>
</organism>
<evidence type="ECO:0000256" key="5">
    <source>
        <dbReference type="SAM" id="Phobius"/>
    </source>
</evidence>
<evidence type="ECO:0000313" key="8">
    <source>
        <dbReference type="Proteomes" id="UP000824782"/>
    </source>
</evidence>
<dbReference type="Gene3D" id="1.20.1070.10">
    <property type="entry name" value="Rhodopsin 7-helix transmembrane proteins"/>
    <property type="match status" value="1"/>
</dbReference>
<evidence type="ECO:0000313" key="7">
    <source>
        <dbReference type="EMBL" id="KAG8557978.1"/>
    </source>
</evidence>
<dbReference type="PANTHER" id="PTHR37680">
    <property type="entry name" value="C130050O18RIK PROTEIN"/>
    <property type="match status" value="1"/>
</dbReference>
<keyword evidence="3 5" id="KW-1133">Transmembrane helix</keyword>
<feature type="transmembrane region" description="Helical" evidence="5">
    <location>
        <begin position="40"/>
        <end position="60"/>
    </location>
</feature>
<evidence type="ECO:0000256" key="3">
    <source>
        <dbReference type="ARBA" id="ARBA00022989"/>
    </source>
</evidence>
<dbReference type="EMBL" id="WNYA01000008">
    <property type="protein sequence ID" value="KAG8557978.1"/>
    <property type="molecule type" value="Genomic_DNA"/>
</dbReference>
<protein>
    <recommendedName>
        <fullName evidence="6">G-protein coupled receptors family 1 profile domain-containing protein</fullName>
    </recommendedName>
</protein>
<feature type="transmembrane region" description="Helical" evidence="5">
    <location>
        <begin position="228"/>
        <end position="248"/>
    </location>
</feature>
<proteinExistence type="predicted"/>
<evidence type="ECO:0000256" key="2">
    <source>
        <dbReference type="ARBA" id="ARBA00022692"/>
    </source>
</evidence>
<dbReference type="SUPFAM" id="SSF81321">
    <property type="entry name" value="Family A G protein-coupled receptor-like"/>
    <property type="match status" value="1"/>
</dbReference>
<dbReference type="PROSITE" id="PS50262">
    <property type="entry name" value="G_PROTEIN_RECEP_F1_2"/>
    <property type="match status" value="1"/>
</dbReference>
<evidence type="ECO:0000256" key="1">
    <source>
        <dbReference type="ARBA" id="ARBA00004370"/>
    </source>
</evidence>
<dbReference type="Proteomes" id="UP000824782">
    <property type="component" value="Unassembled WGS sequence"/>
</dbReference>
<feature type="domain" description="G-protein coupled receptors family 1 profile" evidence="6">
    <location>
        <begin position="51"/>
        <end position="288"/>
    </location>
</feature>
<dbReference type="GO" id="GO:0016020">
    <property type="term" value="C:membrane"/>
    <property type="evidence" value="ECO:0007669"/>
    <property type="project" value="UniProtKB-SubCell"/>
</dbReference>
<reference evidence="7" key="1">
    <citation type="thesis" date="2020" institute="ProQuest LLC" country="789 East Eisenhower Parkway, Ann Arbor, MI, USA">
        <title>Comparative Genomics and Chromosome Evolution.</title>
        <authorList>
            <person name="Mudd A.B."/>
        </authorList>
    </citation>
    <scope>NUCLEOTIDE SEQUENCE</scope>
    <source>
        <strain evidence="7">237g6f4</strain>
        <tissue evidence="7">Blood</tissue>
    </source>
</reference>
<gene>
    <name evidence="7" type="ORF">GDO81_016801</name>
</gene>
<keyword evidence="8" id="KW-1185">Reference proteome</keyword>
<evidence type="ECO:0000256" key="4">
    <source>
        <dbReference type="ARBA" id="ARBA00023136"/>
    </source>
</evidence>
<name>A0AAV7AH09_ENGPU</name>
<dbReference type="InterPro" id="IPR017452">
    <property type="entry name" value="GPCR_Rhodpsn_7TM"/>
</dbReference>
<comment type="caution">
    <text evidence="7">The sequence shown here is derived from an EMBL/GenBank/DDBJ whole genome shotgun (WGS) entry which is preliminary data.</text>
</comment>
<keyword evidence="2 5" id="KW-0812">Transmembrane</keyword>
<feature type="transmembrane region" description="Helical" evidence="5">
    <location>
        <begin position="194"/>
        <end position="216"/>
    </location>
</feature>